<dbReference type="SUPFAM" id="SSF46689">
    <property type="entry name" value="Homeodomain-like"/>
    <property type="match status" value="2"/>
</dbReference>
<gene>
    <name evidence="5" type="ORF">DFP97_113169</name>
</gene>
<keyword evidence="1" id="KW-0805">Transcription regulation</keyword>
<evidence type="ECO:0000256" key="1">
    <source>
        <dbReference type="ARBA" id="ARBA00023015"/>
    </source>
</evidence>
<dbReference type="Gene3D" id="1.10.10.60">
    <property type="entry name" value="Homeodomain-like"/>
    <property type="match status" value="2"/>
</dbReference>
<evidence type="ECO:0000313" key="6">
    <source>
        <dbReference type="Proteomes" id="UP000252415"/>
    </source>
</evidence>
<dbReference type="EMBL" id="QPJD01000013">
    <property type="protein sequence ID" value="RCW43496.1"/>
    <property type="molecule type" value="Genomic_DNA"/>
</dbReference>
<keyword evidence="3" id="KW-0804">Transcription</keyword>
<evidence type="ECO:0000256" key="2">
    <source>
        <dbReference type="ARBA" id="ARBA00023125"/>
    </source>
</evidence>
<dbReference type="OrthoDB" id="1975977at2"/>
<reference evidence="5 6" key="1">
    <citation type="submission" date="2018-07" db="EMBL/GenBank/DDBJ databases">
        <title>Genomic Encyclopedia of Type Strains, Phase III (KMG-III): the genomes of soil and plant-associated and newly described type strains.</title>
        <authorList>
            <person name="Whitman W."/>
        </authorList>
    </citation>
    <scope>NUCLEOTIDE SEQUENCE [LARGE SCALE GENOMIC DNA]</scope>
    <source>
        <strain evidence="5 6">CECT 7506</strain>
    </source>
</reference>
<dbReference type="GO" id="GO:0003700">
    <property type="term" value="F:DNA-binding transcription factor activity"/>
    <property type="evidence" value="ECO:0007669"/>
    <property type="project" value="InterPro"/>
</dbReference>
<dbReference type="InterPro" id="IPR014710">
    <property type="entry name" value="RmlC-like_jellyroll"/>
</dbReference>
<dbReference type="InterPro" id="IPR018060">
    <property type="entry name" value="HTH_AraC"/>
</dbReference>
<organism evidence="5 6">
    <name type="scientific">Paenibacillus prosopidis</name>
    <dbReference type="NCBI Taxonomy" id="630520"/>
    <lineage>
        <taxon>Bacteria</taxon>
        <taxon>Bacillati</taxon>
        <taxon>Bacillota</taxon>
        <taxon>Bacilli</taxon>
        <taxon>Bacillales</taxon>
        <taxon>Paenibacillaceae</taxon>
        <taxon>Paenibacillus</taxon>
    </lineage>
</organism>
<keyword evidence="2" id="KW-0238">DNA-binding</keyword>
<feature type="domain" description="HTH araC/xylS-type" evidence="4">
    <location>
        <begin position="206"/>
        <end position="297"/>
    </location>
</feature>
<name>A0A368VU43_9BACL</name>
<dbReference type="RefSeq" id="WP_114382075.1">
    <property type="nucleotide sequence ID" value="NZ_QPJD01000013.1"/>
</dbReference>
<accession>A0A368VU43</accession>
<dbReference type="InterPro" id="IPR020449">
    <property type="entry name" value="Tscrpt_reg_AraC-type_HTH"/>
</dbReference>
<sequence>MRNQLPFGDENSIQELVTPDLQFSFQIVAAHKRTVNGQWSYPEHHHPMFELNMVLEGEQTLIAENSSFVQQAGDILFIPPSVTHRSEGSAGKETMTYFCLHFDIDDLTLRRSLMGMQTTLLSAGDPSSAAIHDALRRLIMTLPYAETSLQRDKLAFLSDTFLMLSALSRWTIEEGSGELTGKDATENEVSLASTIERELRGSSAAERMSEERIGVEKLAARLGYSSTYCKRVFQRVYGMSPRQYLTGLIVRQAKLLLIDSELTVEAIAYQLGYQDVSQFSKQFKRWMNMSPTAFRRLTK</sequence>
<dbReference type="AlphaFoldDB" id="A0A368VU43"/>
<dbReference type="GO" id="GO:0043565">
    <property type="term" value="F:sequence-specific DNA binding"/>
    <property type="evidence" value="ECO:0007669"/>
    <property type="project" value="InterPro"/>
</dbReference>
<dbReference type="PANTHER" id="PTHR43280">
    <property type="entry name" value="ARAC-FAMILY TRANSCRIPTIONAL REGULATOR"/>
    <property type="match status" value="1"/>
</dbReference>
<dbReference type="Gene3D" id="2.60.120.10">
    <property type="entry name" value="Jelly Rolls"/>
    <property type="match status" value="1"/>
</dbReference>
<dbReference type="PRINTS" id="PR00032">
    <property type="entry name" value="HTHARAC"/>
</dbReference>
<dbReference type="SUPFAM" id="SSF51215">
    <property type="entry name" value="Regulatory protein AraC"/>
    <property type="match status" value="1"/>
</dbReference>
<dbReference type="Pfam" id="PF02311">
    <property type="entry name" value="AraC_binding"/>
    <property type="match status" value="1"/>
</dbReference>
<dbReference type="Pfam" id="PF12833">
    <property type="entry name" value="HTH_18"/>
    <property type="match status" value="1"/>
</dbReference>
<proteinExistence type="predicted"/>
<protein>
    <submittedName>
        <fullName evidence="5">AraC family transcriptional regulator</fullName>
    </submittedName>
</protein>
<dbReference type="InterPro" id="IPR009057">
    <property type="entry name" value="Homeodomain-like_sf"/>
</dbReference>
<comment type="caution">
    <text evidence="5">The sequence shown here is derived from an EMBL/GenBank/DDBJ whole genome shotgun (WGS) entry which is preliminary data.</text>
</comment>
<evidence type="ECO:0000256" key="3">
    <source>
        <dbReference type="ARBA" id="ARBA00023163"/>
    </source>
</evidence>
<evidence type="ECO:0000313" key="5">
    <source>
        <dbReference type="EMBL" id="RCW43496.1"/>
    </source>
</evidence>
<dbReference type="Proteomes" id="UP000252415">
    <property type="component" value="Unassembled WGS sequence"/>
</dbReference>
<keyword evidence="6" id="KW-1185">Reference proteome</keyword>
<dbReference type="InterPro" id="IPR003313">
    <property type="entry name" value="AraC-bd"/>
</dbReference>
<dbReference type="SMART" id="SM00342">
    <property type="entry name" value="HTH_ARAC"/>
    <property type="match status" value="1"/>
</dbReference>
<dbReference type="PANTHER" id="PTHR43280:SF2">
    <property type="entry name" value="HTH-TYPE TRANSCRIPTIONAL REGULATOR EXSA"/>
    <property type="match status" value="1"/>
</dbReference>
<dbReference type="PROSITE" id="PS01124">
    <property type="entry name" value="HTH_ARAC_FAMILY_2"/>
    <property type="match status" value="1"/>
</dbReference>
<dbReference type="InterPro" id="IPR037923">
    <property type="entry name" value="HTH-like"/>
</dbReference>
<evidence type="ECO:0000259" key="4">
    <source>
        <dbReference type="PROSITE" id="PS01124"/>
    </source>
</evidence>